<feature type="region of interest" description="Disordered" evidence="1">
    <location>
        <begin position="31"/>
        <end position="50"/>
    </location>
</feature>
<protein>
    <submittedName>
        <fullName evidence="2">Uncharacterized protein</fullName>
    </submittedName>
</protein>
<organism evidence="2 3">
    <name type="scientific">Faecalicatena faecalis</name>
    <dbReference type="NCBI Taxonomy" id="2726362"/>
    <lineage>
        <taxon>Bacteria</taxon>
        <taxon>Bacillati</taxon>
        <taxon>Bacillota</taxon>
        <taxon>Clostridia</taxon>
        <taxon>Lachnospirales</taxon>
        <taxon>Lachnospiraceae</taxon>
        <taxon>Faecalicatena</taxon>
    </lineage>
</organism>
<evidence type="ECO:0000256" key="1">
    <source>
        <dbReference type="SAM" id="MobiDB-lite"/>
    </source>
</evidence>
<proteinExistence type="predicted"/>
<evidence type="ECO:0000313" key="3">
    <source>
        <dbReference type="Proteomes" id="UP000723714"/>
    </source>
</evidence>
<evidence type="ECO:0000313" key="2">
    <source>
        <dbReference type="EMBL" id="MBU3875675.1"/>
    </source>
</evidence>
<dbReference type="RefSeq" id="WP_216240714.1">
    <property type="nucleotide sequence ID" value="NZ_JABACJ020000005.1"/>
</dbReference>
<name>A0ABS6D245_9FIRM</name>
<sequence>MKVIIATVAVAALVVFICSVAAVEEAGNIMRHTRDGTAGDNKTKKEGREE</sequence>
<keyword evidence="3" id="KW-1185">Reference proteome</keyword>
<feature type="compositionally biased region" description="Basic and acidic residues" evidence="1">
    <location>
        <begin position="32"/>
        <end position="50"/>
    </location>
</feature>
<gene>
    <name evidence="2" type="ORF">HGO97_007610</name>
</gene>
<comment type="caution">
    <text evidence="2">The sequence shown here is derived from an EMBL/GenBank/DDBJ whole genome shotgun (WGS) entry which is preliminary data.</text>
</comment>
<dbReference type="Proteomes" id="UP000723714">
    <property type="component" value="Unassembled WGS sequence"/>
</dbReference>
<dbReference type="EMBL" id="JABACJ020000005">
    <property type="protein sequence ID" value="MBU3875675.1"/>
    <property type="molecule type" value="Genomic_DNA"/>
</dbReference>
<reference evidence="2 3" key="1">
    <citation type="submission" date="2021-06" db="EMBL/GenBank/DDBJ databases">
        <title>Faecalicatena sp. nov. isolated from porcine feces.</title>
        <authorList>
            <person name="Oh B.S."/>
            <person name="Lee J.H."/>
        </authorList>
    </citation>
    <scope>NUCLEOTIDE SEQUENCE [LARGE SCALE GENOMIC DNA]</scope>
    <source>
        <strain evidence="2 3">AGMB00832</strain>
    </source>
</reference>
<accession>A0ABS6D245</accession>